<accession>A0A372MIB9</accession>
<dbReference type="PANTHER" id="PTHR36303:SF1">
    <property type="entry name" value="2',3'-CYCLIC-NUCLEOTIDE 2'-PHOSPHODIESTERASE"/>
    <property type="match status" value="1"/>
</dbReference>
<keyword evidence="2" id="KW-0479">Metal-binding</keyword>
<dbReference type="Pfam" id="PF13277">
    <property type="entry name" value="YmdB"/>
    <property type="match status" value="1"/>
</dbReference>
<gene>
    <name evidence="3" type="ORF">DYP60_03295</name>
</gene>
<feature type="active site" description="Proton donor" evidence="1">
    <location>
        <position position="74"/>
    </location>
</feature>
<proteinExistence type="predicted"/>
<sequence>MSDTKTMVVLLLGDICGQPGSRALFLGLHTLVKDYRSDMVIVNGENAAGGFGLNAELMNQFFSLGVDVITSGNHIWQQDDLRPLLDSEKRLLRPANYPPAAPGHGSVIVEIKGHKVGVLNLQGRQSLPSIDCPFRVGSEQVAKLRKQTPLILVDFHAENPEEKEALALHFDGKVSAVVGTHTHVQTADEKILPHKTAYITDLGLCGPSESVIGSKPDISIARQLTQMPLRSEIADTAPLIQGVCVTLDTASGQALSIERFTRLYDI</sequence>
<dbReference type="PIRSF" id="PIRSF004789">
    <property type="entry name" value="DR1281"/>
    <property type="match status" value="1"/>
</dbReference>
<dbReference type="CDD" id="cd07382">
    <property type="entry name" value="MPP_DR1281"/>
    <property type="match status" value="1"/>
</dbReference>
<name>A0A372MIB9_9SPIR</name>
<dbReference type="GO" id="GO:0004113">
    <property type="term" value="F:2',3'-cyclic-nucleotide 3'-phosphodiesterase activity"/>
    <property type="evidence" value="ECO:0007669"/>
    <property type="project" value="TreeGrafter"/>
</dbReference>
<feature type="binding site" evidence="2">
    <location>
        <position position="156"/>
    </location>
    <ligand>
        <name>Fe cation</name>
        <dbReference type="ChEBI" id="CHEBI:24875"/>
        <label>2</label>
    </ligand>
</feature>
<feature type="binding site" evidence="2">
    <location>
        <position position="73"/>
    </location>
    <ligand>
        <name>Fe cation</name>
        <dbReference type="ChEBI" id="CHEBI:24875"/>
        <label>2</label>
    </ligand>
</feature>
<feature type="binding site" evidence="2">
    <location>
        <position position="46"/>
    </location>
    <ligand>
        <name>Fe cation</name>
        <dbReference type="ChEBI" id="CHEBI:24875"/>
        <label>1</label>
    </ligand>
</feature>
<protein>
    <submittedName>
        <fullName evidence="3">TIGR00282 family metallophosphoesterase</fullName>
    </submittedName>
</protein>
<feature type="binding site" evidence="2">
    <location>
        <position position="45"/>
    </location>
    <ligand>
        <name>Fe cation</name>
        <dbReference type="ChEBI" id="CHEBI:24875"/>
        <label>1</label>
    </ligand>
</feature>
<dbReference type="SUPFAM" id="SSF56300">
    <property type="entry name" value="Metallo-dependent phosphatases"/>
    <property type="match status" value="1"/>
</dbReference>
<dbReference type="InterPro" id="IPR005235">
    <property type="entry name" value="YmdB-like"/>
</dbReference>
<evidence type="ECO:0000313" key="4">
    <source>
        <dbReference type="Proteomes" id="UP000264002"/>
    </source>
</evidence>
<evidence type="ECO:0000256" key="1">
    <source>
        <dbReference type="PIRSR" id="PIRSR004789-50"/>
    </source>
</evidence>
<feature type="binding site" evidence="2">
    <location>
        <position position="181"/>
    </location>
    <ligand>
        <name>Fe cation</name>
        <dbReference type="ChEBI" id="CHEBI:24875"/>
        <label>2</label>
    </ligand>
</feature>
<dbReference type="NCBIfam" id="TIGR00282">
    <property type="entry name" value="TIGR00282 family metallophosphoesterase"/>
    <property type="match status" value="1"/>
</dbReference>
<evidence type="ECO:0000256" key="2">
    <source>
        <dbReference type="PIRSR" id="PIRSR004789-51"/>
    </source>
</evidence>
<organism evidence="3 4">
    <name type="scientific">Sphaerochaeta halotolerans</name>
    <dbReference type="NCBI Taxonomy" id="2293840"/>
    <lineage>
        <taxon>Bacteria</taxon>
        <taxon>Pseudomonadati</taxon>
        <taxon>Spirochaetota</taxon>
        <taxon>Spirochaetia</taxon>
        <taxon>Spirochaetales</taxon>
        <taxon>Sphaerochaetaceae</taxon>
        <taxon>Sphaerochaeta</taxon>
    </lineage>
</organism>
<dbReference type="InterPro" id="IPR029052">
    <property type="entry name" value="Metallo-depent_PP-like"/>
</dbReference>
<dbReference type="PANTHER" id="PTHR36303">
    <property type="entry name" value="2',3'-CYCLIC-NUCLEOTIDE 2'-PHOSPHODIESTERASE"/>
    <property type="match status" value="1"/>
</dbReference>
<dbReference type="AlphaFoldDB" id="A0A372MIB9"/>
<dbReference type="Proteomes" id="UP000264002">
    <property type="component" value="Unassembled WGS sequence"/>
</dbReference>
<reference evidence="4" key="1">
    <citation type="submission" date="2018-08" db="EMBL/GenBank/DDBJ databases">
        <authorList>
            <person name="Grouzdev D.S."/>
            <person name="Krutkina M.S."/>
        </authorList>
    </citation>
    <scope>NUCLEOTIDE SEQUENCE [LARGE SCALE GENOMIC DNA]</scope>
    <source>
        <strain evidence="4">4-11</strain>
    </source>
</reference>
<comment type="caution">
    <text evidence="3">The sequence shown here is derived from an EMBL/GenBank/DDBJ whole genome shotgun (WGS) entry which is preliminary data.</text>
</comment>
<keyword evidence="4" id="KW-1185">Reference proteome</keyword>
<evidence type="ECO:0000313" key="3">
    <source>
        <dbReference type="EMBL" id="RFU95512.1"/>
    </source>
</evidence>
<reference evidence="3 4" key="2">
    <citation type="submission" date="2018-09" db="EMBL/GenBank/DDBJ databases">
        <title>Genome of Sphaerochaeta halotolerans strain 4-11.</title>
        <authorList>
            <person name="Nazina T.N."/>
            <person name="Sokolova D.S."/>
        </authorList>
    </citation>
    <scope>NUCLEOTIDE SEQUENCE [LARGE SCALE GENOMIC DNA]</scope>
    <source>
        <strain evidence="3 4">4-11</strain>
    </source>
</reference>
<feature type="binding site" evidence="2">
    <location>
        <position position="183"/>
    </location>
    <ligand>
        <name>Fe cation</name>
        <dbReference type="ChEBI" id="CHEBI:24875"/>
        <label>1</label>
    </ligand>
</feature>
<dbReference type="RefSeq" id="WP_117329460.1">
    <property type="nucleotide sequence ID" value="NZ_QUWK01000003.1"/>
</dbReference>
<feature type="binding site" evidence="2">
    <location>
        <position position="45"/>
    </location>
    <ligand>
        <name>Fe cation</name>
        <dbReference type="ChEBI" id="CHEBI:24875"/>
        <label>2</label>
    </ligand>
</feature>
<dbReference type="GO" id="GO:0046872">
    <property type="term" value="F:metal ion binding"/>
    <property type="evidence" value="ECO:0007669"/>
    <property type="project" value="UniProtKB-KW"/>
</dbReference>
<feature type="binding site" evidence="2">
    <location>
        <position position="14"/>
    </location>
    <ligand>
        <name>Fe cation</name>
        <dbReference type="ChEBI" id="CHEBI:24875"/>
        <label>1</label>
    </ligand>
</feature>
<dbReference type="EMBL" id="QUWK01000003">
    <property type="protein sequence ID" value="RFU95512.1"/>
    <property type="molecule type" value="Genomic_DNA"/>
</dbReference>
<dbReference type="Gene3D" id="3.60.21.10">
    <property type="match status" value="1"/>
</dbReference>